<dbReference type="RefSeq" id="WP_128509532.1">
    <property type="nucleotide sequence ID" value="NZ_QUAC01000204.1"/>
</dbReference>
<evidence type="ECO:0008006" key="4">
    <source>
        <dbReference type="Google" id="ProtNLM"/>
    </source>
</evidence>
<dbReference type="EMBL" id="QUAC01000204">
    <property type="protein sequence ID" value="REK87687.1"/>
    <property type="molecule type" value="Genomic_DNA"/>
</dbReference>
<feature type="signal peptide" evidence="1">
    <location>
        <begin position="1"/>
        <end position="33"/>
    </location>
</feature>
<sequence length="128" mass="14025">MNARRMTIRRGVASAAMGIAILGGMTVAAPAHAGTTAQGASPTAAETARLAAGPPCKIHTHGFFRLGVHTYCSNQPSWRRHRARATCVSHRSPMVKYTRWGPWRKPGQKSSMTCNFQDGYEDTWVDLR</sequence>
<evidence type="ECO:0000313" key="2">
    <source>
        <dbReference type="EMBL" id="REK87687.1"/>
    </source>
</evidence>
<accession>A0A371PYY1</accession>
<keyword evidence="1" id="KW-0732">Signal</keyword>
<name>A0A371PYY1_STRIH</name>
<organism evidence="2 3">
    <name type="scientific">Streptomyces inhibens</name>
    <dbReference type="NCBI Taxonomy" id="2293571"/>
    <lineage>
        <taxon>Bacteria</taxon>
        <taxon>Bacillati</taxon>
        <taxon>Actinomycetota</taxon>
        <taxon>Actinomycetes</taxon>
        <taxon>Kitasatosporales</taxon>
        <taxon>Streptomycetaceae</taxon>
        <taxon>Streptomyces</taxon>
    </lineage>
</organism>
<protein>
    <recommendedName>
        <fullName evidence="4">Secreted protein</fullName>
    </recommendedName>
</protein>
<gene>
    <name evidence="2" type="ORF">DY245_25345</name>
</gene>
<dbReference type="AlphaFoldDB" id="A0A371PYY1"/>
<evidence type="ECO:0000313" key="3">
    <source>
        <dbReference type="Proteomes" id="UP000262477"/>
    </source>
</evidence>
<feature type="chain" id="PRO_5016637325" description="Secreted protein" evidence="1">
    <location>
        <begin position="34"/>
        <end position="128"/>
    </location>
</feature>
<comment type="caution">
    <text evidence="2">The sequence shown here is derived from an EMBL/GenBank/DDBJ whole genome shotgun (WGS) entry which is preliminary data.</text>
</comment>
<dbReference type="OrthoDB" id="4250889at2"/>
<evidence type="ECO:0000256" key="1">
    <source>
        <dbReference type="SAM" id="SignalP"/>
    </source>
</evidence>
<keyword evidence="3" id="KW-1185">Reference proteome</keyword>
<reference evidence="2 3" key="1">
    <citation type="submission" date="2018-08" db="EMBL/GenBank/DDBJ databases">
        <title>Streptomyces NEAU-D10 sp. nov., a novel Actinomycete isolated from soil.</title>
        <authorList>
            <person name="Jin L."/>
        </authorList>
    </citation>
    <scope>NUCLEOTIDE SEQUENCE [LARGE SCALE GENOMIC DNA]</scope>
    <source>
        <strain evidence="2 3">NEAU-D10</strain>
    </source>
</reference>
<dbReference type="Proteomes" id="UP000262477">
    <property type="component" value="Unassembled WGS sequence"/>
</dbReference>
<proteinExistence type="predicted"/>